<dbReference type="SUPFAM" id="SSF51905">
    <property type="entry name" value="FAD/NAD(P)-binding domain"/>
    <property type="match status" value="1"/>
</dbReference>
<dbReference type="GO" id="GO:0004497">
    <property type="term" value="F:monooxygenase activity"/>
    <property type="evidence" value="ECO:0007669"/>
    <property type="project" value="InterPro"/>
</dbReference>
<dbReference type="AlphaFoldDB" id="A0A383DC72"/>
<gene>
    <name evidence="1" type="ORF">METZ01_LOCUS494709</name>
</gene>
<dbReference type="Gene3D" id="3.50.50.60">
    <property type="entry name" value="FAD/NAD(P)-binding domain"/>
    <property type="match status" value="1"/>
</dbReference>
<dbReference type="InterPro" id="IPR050816">
    <property type="entry name" value="Flavin-dep_Halogenase_NPB"/>
</dbReference>
<dbReference type="InterPro" id="IPR036188">
    <property type="entry name" value="FAD/NAD-bd_sf"/>
</dbReference>
<organism evidence="1">
    <name type="scientific">marine metagenome</name>
    <dbReference type="NCBI Taxonomy" id="408172"/>
    <lineage>
        <taxon>unclassified sequences</taxon>
        <taxon>metagenomes</taxon>
        <taxon>ecological metagenomes</taxon>
    </lineage>
</organism>
<dbReference type="PANTHER" id="PTHR43747:SF4">
    <property type="entry name" value="FLAVIN-DEPENDENT TRYPTOPHAN HALOGENASE"/>
    <property type="match status" value="1"/>
</dbReference>
<dbReference type="EMBL" id="UINC01215930">
    <property type="protein sequence ID" value="SVE41855.1"/>
    <property type="molecule type" value="Genomic_DNA"/>
</dbReference>
<evidence type="ECO:0000313" key="1">
    <source>
        <dbReference type="EMBL" id="SVE41855.1"/>
    </source>
</evidence>
<accession>A0A383DC72</accession>
<name>A0A383DC72_9ZZZZ</name>
<dbReference type="PANTHER" id="PTHR43747">
    <property type="entry name" value="FAD-BINDING PROTEIN"/>
    <property type="match status" value="1"/>
</dbReference>
<feature type="non-terminal residue" evidence="1">
    <location>
        <position position="174"/>
    </location>
</feature>
<dbReference type="Pfam" id="PF04820">
    <property type="entry name" value="Trp_halogenase"/>
    <property type="match status" value="1"/>
</dbReference>
<protein>
    <submittedName>
        <fullName evidence="1">Uncharacterized protein</fullName>
    </submittedName>
</protein>
<reference evidence="1" key="1">
    <citation type="submission" date="2018-05" db="EMBL/GenBank/DDBJ databases">
        <authorList>
            <person name="Lanie J.A."/>
            <person name="Ng W.-L."/>
            <person name="Kazmierczak K.M."/>
            <person name="Andrzejewski T.M."/>
            <person name="Davidsen T.M."/>
            <person name="Wayne K.J."/>
            <person name="Tettelin H."/>
            <person name="Glass J.I."/>
            <person name="Rusch D."/>
            <person name="Podicherti R."/>
            <person name="Tsui H.-C.T."/>
            <person name="Winkler M.E."/>
        </authorList>
    </citation>
    <scope>NUCLEOTIDE SEQUENCE</scope>
</reference>
<sequence>MALAGSLLAWHDSRMVSSASNRTRGSGNSDAYKTVGIVGGGTAGYLTALALKKKLPELQISLIESPTIPIIGVGEGTTPIMVKFLHNYLDRNIHDFFKRVQPTLKFGVKFEWGAPGDSFFTYAFHPGHILDSQYHGGDFNDYSLGSMMITNGKVPIVRDQKGAMNSLLENIAFA</sequence>
<dbReference type="InterPro" id="IPR006905">
    <property type="entry name" value="Flavin_halogenase"/>
</dbReference>
<proteinExistence type="predicted"/>